<dbReference type="EMBL" id="CAJPEV010004109">
    <property type="protein sequence ID" value="CAG0901185.1"/>
    <property type="molecule type" value="Genomic_DNA"/>
</dbReference>
<sequence>MKEYSKLSGKDVDWVNCACCWLTTSLDLEEPELEGPVEAAKETEAVRPIPRPLSVGRILEAVRPCKDGEGKLESLLCLSLGSLGSWSEPAGGGHDTTKTSVGLTISASQLLHAGLLHRGLGCGLRTSLPAYVKEEGHRDYMYQMLPLHSSSTGKLSKRETITGLHKSGNSVAECVRPFGTPRSSIYKAVKHFKELVISLDYPRSGHPATVHVPTAEISRQEGNYDSMKILLSSDAK</sequence>
<evidence type="ECO:0000313" key="1">
    <source>
        <dbReference type="EMBL" id="CAD7252096.1"/>
    </source>
</evidence>
<name>A0A7R9FRE8_9CRUS</name>
<keyword evidence="2" id="KW-1185">Reference proteome</keyword>
<proteinExistence type="predicted"/>
<gene>
    <name evidence="1" type="ORF">DSTB1V02_LOCUS11857</name>
</gene>
<evidence type="ECO:0000313" key="2">
    <source>
        <dbReference type="Proteomes" id="UP000677054"/>
    </source>
</evidence>
<accession>A0A7R9FRE8</accession>
<reference evidence="1" key="1">
    <citation type="submission" date="2020-11" db="EMBL/GenBank/DDBJ databases">
        <authorList>
            <person name="Tran Van P."/>
        </authorList>
    </citation>
    <scope>NUCLEOTIDE SEQUENCE</scope>
</reference>
<protein>
    <submittedName>
        <fullName evidence="1">Uncharacterized protein</fullName>
    </submittedName>
</protein>
<dbReference type="AlphaFoldDB" id="A0A7R9FRE8"/>
<dbReference type="EMBL" id="LR903626">
    <property type="protein sequence ID" value="CAD7252096.1"/>
    <property type="molecule type" value="Genomic_DNA"/>
</dbReference>
<organism evidence="1">
    <name type="scientific">Darwinula stevensoni</name>
    <dbReference type="NCBI Taxonomy" id="69355"/>
    <lineage>
        <taxon>Eukaryota</taxon>
        <taxon>Metazoa</taxon>
        <taxon>Ecdysozoa</taxon>
        <taxon>Arthropoda</taxon>
        <taxon>Crustacea</taxon>
        <taxon>Oligostraca</taxon>
        <taxon>Ostracoda</taxon>
        <taxon>Podocopa</taxon>
        <taxon>Podocopida</taxon>
        <taxon>Darwinulocopina</taxon>
        <taxon>Darwinuloidea</taxon>
        <taxon>Darwinulidae</taxon>
        <taxon>Darwinula</taxon>
    </lineage>
</organism>
<dbReference type="Proteomes" id="UP000677054">
    <property type="component" value="Unassembled WGS sequence"/>
</dbReference>